<dbReference type="Proteomes" id="UP000681967">
    <property type="component" value="Unassembled WGS sequence"/>
</dbReference>
<dbReference type="Proteomes" id="UP000663887">
    <property type="component" value="Unassembled WGS sequence"/>
</dbReference>
<evidence type="ECO:0000313" key="1">
    <source>
        <dbReference type="EMBL" id="CAF1511710.1"/>
    </source>
</evidence>
<dbReference type="Proteomes" id="UP000681720">
    <property type="component" value="Unassembled WGS sequence"/>
</dbReference>
<name>A0A816KP09_9BILA</name>
<evidence type="ECO:0000313" key="4">
    <source>
        <dbReference type="EMBL" id="CAF2093443.1"/>
    </source>
</evidence>
<evidence type="ECO:0000313" key="7">
    <source>
        <dbReference type="EMBL" id="CAF3995808.1"/>
    </source>
</evidence>
<dbReference type="Proteomes" id="UP000663866">
    <property type="component" value="Unassembled WGS sequence"/>
</dbReference>
<evidence type="ECO:0000313" key="8">
    <source>
        <dbReference type="EMBL" id="CAF4406533.1"/>
    </source>
</evidence>
<sequence length="78" mass="9201">MTGEQLTWIKPERSMSTENNMIVIELLIQLTKCITKNQLFSQQTDAEIQRHNRSDSERKQQHEVLLPTLLLEQQLHSE</sequence>
<comment type="caution">
    <text evidence="3">The sequence shown here is derived from an EMBL/GenBank/DDBJ whole genome shotgun (WGS) entry which is preliminary data.</text>
</comment>
<evidence type="ECO:0000313" key="11">
    <source>
        <dbReference type="Proteomes" id="UP000663866"/>
    </source>
</evidence>
<dbReference type="EMBL" id="CAJOBJ010083689">
    <property type="protein sequence ID" value="CAF4511800.1"/>
    <property type="molecule type" value="Genomic_DNA"/>
</dbReference>
<accession>A0A816KP09</accession>
<dbReference type="EMBL" id="CAJNRF010007637">
    <property type="protein sequence ID" value="CAF2093443.1"/>
    <property type="molecule type" value="Genomic_DNA"/>
</dbReference>
<dbReference type="EMBL" id="CAJNRE010000246">
    <property type="protein sequence ID" value="CAF1924811.1"/>
    <property type="molecule type" value="Genomic_DNA"/>
</dbReference>
<protein>
    <submittedName>
        <fullName evidence="3">Uncharacterized protein</fullName>
    </submittedName>
</protein>
<evidence type="ECO:0000313" key="2">
    <source>
        <dbReference type="EMBL" id="CAF1558320.1"/>
    </source>
</evidence>
<evidence type="ECO:0000313" key="9">
    <source>
        <dbReference type="EMBL" id="CAF4511800.1"/>
    </source>
</evidence>
<evidence type="ECO:0000313" key="10">
    <source>
        <dbReference type="Proteomes" id="UP000663824"/>
    </source>
</evidence>
<dbReference type="Proteomes" id="UP000663842">
    <property type="component" value="Unassembled WGS sequence"/>
</dbReference>
<dbReference type="EMBL" id="CAJOBF010001925">
    <property type="protein sequence ID" value="CAF3995808.1"/>
    <property type="molecule type" value="Genomic_DNA"/>
</dbReference>
<dbReference type="EMBL" id="CAJOBH010056937">
    <property type="protein sequence ID" value="CAF4406533.1"/>
    <property type="molecule type" value="Genomic_DNA"/>
</dbReference>
<reference evidence="3" key="1">
    <citation type="submission" date="2021-02" db="EMBL/GenBank/DDBJ databases">
        <authorList>
            <person name="Nowell W R."/>
        </authorList>
    </citation>
    <scope>NUCLEOTIDE SEQUENCE</scope>
</reference>
<dbReference type="Proteomes" id="UP000663856">
    <property type="component" value="Unassembled WGS sequence"/>
</dbReference>
<dbReference type="Proteomes" id="UP000663855">
    <property type="component" value="Unassembled WGS sequence"/>
</dbReference>
<organism evidence="3 10">
    <name type="scientific">Rotaria magnacalcarata</name>
    <dbReference type="NCBI Taxonomy" id="392030"/>
    <lineage>
        <taxon>Eukaryota</taxon>
        <taxon>Metazoa</taxon>
        <taxon>Spiralia</taxon>
        <taxon>Gnathifera</taxon>
        <taxon>Rotifera</taxon>
        <taxon>Eurotatoria</taxon>
        <taxon>Bdelloidea</taxon>
        <taxon>Philodinida</taxon>
        <taxon>Philodinidae</taxon>
        <taxon>Rotaria</taxon>
    </lineage>
</organism>
<evidence type="ECO:0000313" key="5">
    <source>
        <dbReference type="EMBL" id="CAF2137483.1"/>
    </source>
</evidence>
<dbReference type="EMBL" id="CAJOBG010001502">
    <property type="protein sequence ID" value="CAF3934841.1"/>
    <property type="molecule type" value="Genomic_DNA"/>
</dbReference>
<gene>
    <name evidence="8" type="ORF">BYL167_LOCUS31789</name>
    <name evidence="2" type="ORF">CJN711_LOCUS30939</name>
    <name evidence="9" type="ORF">GIL414_LOCUS35211</name>
    <name evidence="1" type="ORF">KQP761_LOCUS15195</name>
    <name evidence="3" type="ORF">MBJ925_LOCUS3177</name>
    <name evidence="6" type="ORF">OVN521_LOCUS11344</name>
    <name evidence="7" type="ORF">UXM345_LOCUS15878</name>
    <name evidence="4" type="ORF">WKI299_LOCUS18723</name>
    <name evidence="5" type="ORF">XDN619_LOCUS26099</name>
</gene>
<dbReference type="EMBL" id="CAJNOW010007360">
    <property type="protein sequence ID" value="CAF1511710.1"/>
    <property type="molecule type" value="Genomic_DNA"/>
</dbReference>
<dbReference type="EMBL" id="CAJNOV010014684">
    <property type="protein sequence ID" value="CAF1558320.1"/>
    <property type="molecule type" value="Genomic_DNA"/>
</dbReference>
<evidence type="ECO:0000313" key="3">
    <source>
        <dbReference type="EMBL" id="CAF1924811.1"/>
    </source>
</evidence>
<dbReference type="Proteomes" id="UP000663824">
    <property type="component" value="Unassembled WGS sequence"/>
</dbReference>
<dbReference type="AlphaFoldDB" id="A0A816KP09"/>
<evidence type="ECO:0000313" key="6">
    <source>
        <dbReference type="EMBL" id="CAF3934841.1"/>
    </source>
</evidence>
<dbReference type="EMBL" id="CAJNRG010012105">
    <property type="protein sequence ID" value="CAF2137483.1"/>
    <property type="molecule type" value="Genomic_DNA"/>
</dbReference>
<keyword evidence="11" id="KW-1185">Reference proteome</keyword>
<dbReference type="Proteomes" id="UP000663834">
    <property type="component" value="Unassembled WGS sequence"/>
</dbReference>
<proteinExistence type="predicted"/>